<organism evidence="1 2">
    <name type="scientific">Marinomonas aquimarina</name>
    <dbReference type="NCBI Taxonomy" id="295068"/>
    <lineage>
        <taxon>Bacteria</taxon>
        <taxon>Pseudomonadati</taxon>
        <taxon>Pseudomonadota</taxon>
        <taxon>Gammaproteobacteria</taxon>
        <taxon>Oceanospirillales</taxon>
        <taxon>Oceanospirillaceae</taxon>
        <taxon>Marinomonas</taxon>
    </lineage>
</organism>
<reference evidence="1 2" key="1">
    <citation type="submission" date="2016-06" db="EMBL/GenBank/DDBJ databases">
        <authorList>
            <person name="Kjaerup R.B."/>
            <person name="Dalgaard T.S."/>
            <person name="Juul-Madsen H.R."/>
        </authorList>
    </citation>
    <scope>NUCLEOTIDE SEQUENCE [LARGE SCALE GENOMIC DNA]</scope>
    <source>
        <strain evidence="1 2">CECT 5080</strain>
    </source>
</reference>
<dbReference type="Gene3D" id="1.25.40.10">
    <property type="entry name" value="Tetratricopeptide repeat domain"/>
    <property type="match status" value="1"/>
</dbReference>
<accession>A0A1A8TBX1</accession>
<dbReference type="RefSeq" id="WP_067207870.1">
    <property type="nucleotide sequence ID" value="NZ_FLOC01000006.1"/>
</dbReference>
<evidence type="ECO:0000313" key="1">
    <source>
        <dbReference type="EMBL" id="SBS29111.1"/>
    </source>
</evidence>
<dbReference type="STRING" id="295068.MAQ5080_01293"/>
<dbReference type="Proteomes" id="UP000092627">
    <property type="component" value="Unassembled WGS sequence"/>
</dbReference>
<gene>
    <name evidence="1" type="ORF">MAQ5080_01293</name>
</gene>
<dbReference type="OrthoDB" id="6106201at2"/>
<evidence type="ECO:0008006" key="3">
    <source>
        <dbReference type="Google" id="ProtNLM"/>
    </source>
</evidence>
<dbReference type="SUPFAM" id="SSF48452">
    <property type="entry name" value="TPR-like"/>
    <property type="match status" value="1"/>
</dbReference>
<keyword evidence="2" id="KW-1185">Reference proteome</keyword>
<name>A0A1A8TBX1_9GAMM</name>
<dbReference type="AlphaFoldDB" id="A0A1A8TBX1"/>
<dbReference type="EMBL" id="FLOC01000006">
    <property type="protein sequence ID" value="SBS29111.1"/>
    <property type="molecule type" value="Genomic_DNA"/>
</dbReference>
<protein>
    <recommendedName>
        <fullName evidence="3">Tetratricopeptide repeat protein</fullName>
    </recommendedName>
</protein>
<evidence type="ECO:0000313" key="2">
    <source>
        <dbReference type="Proteomes" id="UP000092627"/>
    </source>
</evidence>
<proteinExistence type="predicted"/>
<sequence>MENWKQYIVAGNQAFQQGDNLVAITCYQQASTRARQQLGHWYDTQAVLSALVLSDLKVAEVQCRLERFEEAIDTYSTLSLELRRFQCCFAPSNPITSIVTQALNSVKQEFINLTKVYAYDILYASKRSPV</sequence>
<dbReference type="InterPro" id="IPR011990">
    <property type="entry name" value="TPR-like_helical_dom_sf"/>
</dbReference>